<gene>
    <name evidence="1" type="ORF">Patl1_00437</name>
</gene>
<name>A0ACC1CAU3_9ROSI</name>
<proteinExistence type="predicted"/>
<organism evidence="1 2">
    <name type="scientific">Pistacia atlantica</name>
    <dbReference type="NCBI Taxonomy" id="434234"/>
    <lineage>
        <taxon>Eukaryota</taxon>
        <taxon>Viridiplantae</taxon>
        <taxon>Streptophyta</taxon>
        <taxon>Embryophyta</taxon>
        <taxon>Tracheophyta</taxon>
        <taxon>Spermatophyta</taxon>
        <taxon>Magnoliopsida</taxon>
        <taxon>eudicotyledons</taxon>
        <taxon>Gunneridae</taxon>
        <taxon>Pentapetalae</taxon>
        <taxon>rosids</taxon>
        <taxon>malvids</taxon>
        <taxon>Sapindales</taxon>
        <taxon>Anacardiaceae</taxon>
        <taxon>Pistacia</taxon>
    </lineage>
</organism>
<evidence type="ECO:0000313" key="2">
    <source>
        <dbReference type="Proteomes" id="UP001164250"/>
    </source>
</evidence>
<comment type="caution">
    <text evidence="1">The sequence shown here is derived from an EMBL/GenBank/DDBJ whole genome shotgun (WGS) entry which is preliminary data.</text>
</comment>
<keyword evidence="2" id="KW-1185">Reference proteome</keyword>
<accession>A0ACC1CAU3</accession>
<protein>
    <submittedName>
        <fullName evidence="1">Uncharacterized protein</fullName>
    </submittedName>
</protein>
<dbReference type="Proteomes" id="UP001164250">
    <property type="component" value="Chromosome 1"/>
</dbReference>
<evidence type="ECO:0000313" key="1">
    <source>
        <dbReference type="EMBL" id="KAJ0112667.1"/>
    </source>
</evidence>
<dbReference type="EMBL" id="CM047897">
    <property type="protein sequence ID" value="KAJ0112667.1"/>
    <property type="molecule type" value="Genomic_DNA"/>
</dbReference>
<sequence length="187" mass="20542">MALNDPPKTLETRVDIRGAECGSGESEPEEEDLEKLESDVKQMAQKILEYRATLPDQLKNTFASILSSQRPVLPGFESGLEPGPSRDHYTVVGVTVNSVLQCGNLSFRSSLGCKNSGDHVESSKGATLIKEEQKAAEKIRLLKAKISSNVATTPTVLKRMKECISRIEELDSYNGIIHPAFKKKRPS</sequence>
<reference evidence="2" key="1">
    <citation type="journal article" date="2023" name="G3 (Bethesda)">
        <title>Genome assembly and association tests identify interacting loci associated with vigor, precocity, and sex in interspecific pistachio rootstocks.</title>
        <authorList>
            <person name="Palmer W."/>
            <person name="Jacygrad E."/>
            <person name="Sagayaradj S."/>
            <person name="Cavanaugh K."/>
            <person name="Han R."/>
            <person name="Bertier L."/>
            <person name="Beede B."/>
            <person name="Kafkas S."/>
            <person name="Golino D."/>
            <person name="Preece J."/>
            <person name="Michelmore R."/>
        </authorList>
    </citation>
    <scope>NUCLEOTIDE SEQUENCE [LARGE SCALE GENOMIC DNA]</scope>
</reference>